<dbReference type="OrthoDB" id="1001388at2759"/>
<dbReference type="SUPFAM" id="SSF56219">
    <property type="entry name" value="DNase I-like"/>
    <property type="match status" value="1"/>
</dbReference>
<keyword evidence="1" id="KW-0255">Endonuclease</keyword>
<keyword evidence="1" id="KW-0540">Nuclease</keyword>
<protein>
    <submittedName>
        <fullName evidence="1">Endonuclease/exonuclease/phosphatase</fullName>
    </submittedName>
</protein>
<evidence type="ECO:0000313" key="1">
    <source>
        <dbReference type="EMBL" id="KAA3477251.1"/>
    </source>
</evidence>
<reference evidence="2" key="1">
    <citation type="journal article" date="2019" name="Plant Biotechnol. J.">
        <title>Genome sequencing of the Australian wild diploid species Gossypium australe highlights disease resistance and delayed gland morphogenesis.</title>
        <authorList>
            <person name="Cai Y."/>
            <person name="Cai X."/>
            <person name="Wang Q."/>
            <person name="Wang P."/>
            <person name="Zhang Y."/>
            <person name="Cai C."/>
            <person name="Xu Y."/>
            <person name="Wang K."/>
            <person name="Zhou Z."/>
            <person name="Wang C."/>
            <person name="Geng S."/>
            <person name="Li B."/>
            <person name="Dong Q."/>
            <person name="Hou Y."/>
            <person name="Wang H."/>
            <person name="Ai P."/>
            <person name="Liu Z."/>
            <person name="Yi F."/>
            <person name="Sun M."/>
            <person name="An G."/>
            <person name="Cheng J."/>
            <person name="Zhang Y."/>
            <person name="Shi Q."/>
            <person name="Xie Y."/>
            <person name="Shi X."/>
            <person name="Chang Y."/>
            <person name="Huang F."/>
            <person name="Chen Y."/>
            <person name="Hong S."/>
            <person name="Mi L."/>
            <person name="Sun Q."/>
            <person name="Zhang L."/>
            <person name="Zhou B."/>
            <person name="Peng R."/>
            <person name="Zhang X."/>
            <person name="Liu F."/>
        </authorList>
    </citation>
    <scope>NUCLEOTIDE SEQUENCE [LARGE SCALE GENOMIC DNA]</scope>
    <source>
        <strain evidence="2">cv. PA1801</strain>
    </source>
</reference>
<organism evidence="1 2">
    <name type="scientific">Gossypium australe</name>
    <dbReference type="NCBI Taxonomy" id="47621"/>
    <lineage>
        <taxon>Eukaryota</taxon>
        <taxon>Viridiplantae</taxon>
        <taxon>Streptophyta</taxon>
        <taxon>Embryophyta</taxon>
        <taxon>Tracheophyta</taxon>
        <taxon>Spermatophyta</taxon>
        <taxon>Magnoliopsida</taxon>
        <taxon>eudicotyledons</taxon>
        <taxon>Gunneridae</taxon>
        <taxon>Pentapetalae</taxon>
        <taxon>rosids</taxon>
        <taxon>malvids</taxon>
        <taxon>Malvales</taxon>
        <taxon>Malvaceae</taxon>
        <taxon>Malvoideae</taxon>
        <taxon>Gossypium</taxon>
    </lineage>
</organism>
<keyword evidence="1" id="KW-0269">Exonuclease</keyword>
<dbReference type="PANTHER" id="PTHR35218:SF9">
    <property type="entry name" value="ENDONUCLEASE_EXONUCLEASE_PHOSPHATASE DOMAIN-CONTAINING PROTEIN"/>
    <property type="match status" value="1"/>
</dbReference>
<sequence>MKQLRSQRIMWFQTLLYRRLPSGKPTEHNEKLMLERSWVGEPTGSSEAALLVKQHNPQLVFLIETKLDKNRMQRVKRRCGFMSGVEVEAGGSRGVFLNGTLMLLLRRIMLRKEWRFTGLYGSPYLKDKNTVWNLLRRLDQEDNYPWLVEGDFNEILYSFEKSGGV</sequence>
<evidence type="ECO:0000313" key="2">
    <source>
        <dbReference type="Proteomes" id="UP000325315"/>
    </source>
</evidence>
<dbReference type="EMBL" id="SMMG02000004">
    <property type="protein sequence ID" value="KAA3477251.1"/>
    <property type="molecule type" value="Genomic_DNA"/>
</dbReference>
<dbReference type="Proteomes" id="UP000325315">
    <property type="component" value="Unassembled WGS sequence"/>
</dbReference>
<dbReference type="PANTHER" id="PTHR35218">
    <property type="entry name" value="RNASE H DOMAIN-CONTAINING PROTEIN"/>
    <property type="match status" value="1"/>
</dbReference>
<gene>
    <name evidence="1" type="ORF">EPI10_011150</name>
</gene>
<keyword evidence="1" id="KW-0378">Hydrolase</keyword>
<name>A0A5B6W6I0_9ROSI</name>
<dbReference type="GO" id="GO:0004519">
    <property type="term" value="F:endonuclease activity"/>
    <property type="evidence" value="ECO:0007669"/>
    <property type="project" value="UniProtKB-KW"/>
</dbReference>
<keyword evidence="2" id="KW-1185">Reference proteome</keyword>
<dbReference type="GO" id="GO:0004527">
    <property type="term" value="F:exonuclease activity"/>
    <property type="evidence" value="ECO:0007669"/>
    <property type="project" value="UniProtKB-KW"/>
</dbReference>
<dbReference type="InterPro" id="IPR036691">
    <property type="entry name" value="Endo/exonu/phosph_ase_sf"/>
</dbReference>
<dbReference type="Gene3D" id="3.60.10.10">
    <property type="entry name" value="Endonuclease/exonuclease/phosphatase"/>
    <property type="match status" value="1"/>
</dbReference>
<accession>A0A5B6W6I0</accession>
<dbReference type="AlphaFoldDB" id="A0A5B6W6I0"/>
<proteinExistence type="predicted"/>
<comment type="caution">
    <text evidence="1">The sequence shown here is derived from an EMBL/GenBank/DDBJ whole genome shotgun (WGS) entry which is preliminary data.</text>
</comment>